<evidence type="ECO:0000313" key="10">
    <source>
        <dbReference type="EMBL" id="VDM32386.1"/>
    </source>
</evidence>
<dbReference type="WBParaSite" id="TTAC_0000792801-mRNA-1">
    <property type="protein sequence ID" value="TTAC_0000792801-mRNA-1"/>
    <property type="gene ID" value="TTAC_0000792801"/>
</dbReference>
<proteinExistence type="inferred from homology"/>
<evidence type="ECO:0000313" key="11">
    <source>
        <dbReference type="Proteomes" id="UP000274429"/>
    </source>
</evidence>
<reference evidence="10 11" key="2">
    <citation type="submission" date="2018-11" db="EMBL/GenBank/DDBJ databases">
        <authorList>
            <consortium name="Pathogen Informatics"/>
        </authorList>
    </citation>
    <scope>NUCLEOTIDE SEQUENCE [LARGE SCALE GENOMIC DNA]</scope>
</reference>
<organism evidence="12">
    <name type="scientific">Hydatigena taeniaeformis</name>
    <name type="common">Feline tapeworm</name>
    <name type="synonym">Taenia taeniaeformis</name>
    <dbReference type="NCBI Taxonomy" id="6205"/>
    <lineage>
        <taxon>Eukaryota</taxon>
        <taxon>Metazoa</taxon>
        <taxon>Spiralia</taxon>
        <taxon>Lophotrochozoa</taxon>
        <taxon>Platyhelminthes</taxon>
        <taxon>Cestoda</taxon>
        <taxon>Eucestoda</taxon>
        <taxon>Cyclophyllidea</taxon>
        <taxon>Taeniidae</taxon>
        <taxon>Hydatigera</taxon>
    </lineage>
</organism>
<keyword evidence="5" id="KW-0378">Hydrolase</keyword>
<keyword evidence="7" id="KW-0325">Glycoprotein</keyword>
<dbReference type="PROSITE" id="PS00616">
    <property type="entry name" value="HIS_ACID_PHOSPHAT_1"/>
    <property type="match status" value="1"/>
</dbReference>
<dbReference type="InterPro" id="IPR050645">
    <property type="entry name" value="Histidine_acid_phosphatase"/>
</dbReference>
<evidence type="ECO:0000256" key="9">
    <source>
        <dbReference type="SAM" id="SignalP"/>
    </source>
</evidence>
<keyword evidence="6" id="KW-1015">Disulfide bond</keyword>
<dbReference type="InterPro" id="IPR029033">
    <property type="entry name" value="His_PPase_superfam"/>
</dbReference>
<evidence type="ECO:0000256" key="7">
    <source>
        <dbReference type="ARBA" id="ARBA00023180"/>
    </source>
</evidence>
<dbReference type="Gene3D" id="3.40.50.1240">
    <property type="entry name" value="Phosphoglycerate mutase-like"/>
    <property type="match status" value="1"/>
</dbReference>
<dbReference type="OrthoDB" id="5821688at2759"/>
<dbReference type="PANTHER" id="PTHR11567:SF211">
    <property type="entry name" value="PROSTATIC ACID PHOSPHATASE"/>
    <property type="match status" value="1"/>
</dbReference>
<dbReference type="InterPro" id="IPR033379">
    <property type="entry name" value="Acid_Pase_AS"/>
</dbReference>
<comment type="catalytic activity">
    <reaction evidence="1">
        <text>a phosphate monoester + H2O = an alcohol + phosphate</text>
        <dbReference type="Rhea" id="RHEA:15017"/>
        <dbReference type="ChEBI" id="CHEBI:15377"/>
        <dbReference type="ChEBI" id="CHEBI:30879"/>
        <dbReference type="ChEBI" id="CHEBI:43474"/>
        <dbReference type="ChEBI" id="CHEBI:67140"/>
        <dbReference type="EC" id="3.1.3.2"/>
    </reaction>
</comment>
<dbReference type="PANTHER" id="PTHR11567">
    <property type="entry name" value="ACID PHOSPHATASE-RELATED"/>
    <property type="match status" value="1"/>
</dbReference>
<dbReference type="SUPFAM" id="SSF53254">
    <property type="entry name" value="Phosphoglycerate mutase-like"/>
    <property type="match status" value="1"/>
</dbReference>
<dbReference type="CDD" id="cd07061">
    <property type="entry name" value="HP_HAP_like"/>
    <property type="match status" value="1"/>
</dbReference>
<dbReference type="AlphaFoldDB" id="A0A0R3X3J8"/>
<keyword evidence="8" id="KW-0812">Transmembrane</keyword>
<dbReference type="EMBL" id="UYWX01020420">
    <property type="protein sequence ID" value="VDM32386.1"/>
    <property type="molecule type" value="Genomic_DNA"/>
</dbReference>
<reference evidence="12" key="1">
    <citation type="submission" date="2017-02" db="UniProtKB">
        <authorList>
            <consortium name="WormBaseParasite"/>
        </authorList>
    </citation>
    <scope>IDENTIFICATION</scope>
</reference>
<evidence type="ECO:0000256" key="5">
    <source>
        <dbReference type="ARBA" id="ARBA00022801"/>
    </source>
</evidence>
<feature type="transmembrane region" description="Helical" evidence="8">
    <location>
        <begin position="404"/>
        <end position="437"/>
    </location>
</feature>
<evidence type="ECO:0000313" key="12">
    <source>
        <dbReference type="WBParaSite" id="TTAC_0000792801-mRNA-1"/>
    </source>
</evidence>
<evidence type="ECO:0000256" key="4">
    <source>
        <dbReference type="ARBA" id="ARBA00022729"/>
    </source>
</evidence>
<dbReference type="Pfam" id="PF00328">
    <property type="entry name" value="His_Phos_2"/>
    <property type="match status" value="1"/>
</dbReference>
<dbReference type="Proteomes" id="UP000274429">
    <property type="component" value="Unassembled WGS sequence"/>
</dbReference>
<evidence type="ECO:0000256" key="1">
    <source>
        <dbReference type="ARBA" id="ARBA00000032"/>
    </source>
</evidence>
<dbReference type="InterPro" id="IPR000560">
    <property type="entry name" value="His_Pase_clade-2"/>
</dbReference>
<evidence type="ECO:0000256" key="8">
    <source>
        <dbReference type="SAM" id="Phobius"/>
    </source>
</evidence>
<protein>
    <recommendedName>
        <fullName evidence="3">acid phosphatase</fullName>
        <ecNumber evidence="3">3.1.3.2</ecNumber>
    </recommendedName>
</protein>
<comment type="similarity">
    <text evidence="2">Belongs to the histidine acid phosphatase family.</text>
</comment>
<feature type="signal peptide" evidence="9">
    <location>
        <begin position="1"/>
        <end position="18"/>
    </location>
</feature>
<evidence type="ECO:0000256" key="3">
    <source>
        <dbReference type="ARBA" id="ARBA00012646"/>
    </source>
</evidence>
<gene>
    <name evidence="10" type="ORF">TTAC_LOCUS7913</name>
</gene>
<name>A0A0R3X3J8_HYDTA</name>
<feature type="chain" id="PRO_5043133167" description="acid phosphatase" evidence="9">
    <location>
        <begin position="19"/>
        <end position="441"/>
    </location>
</feature>
<dbReference type="GO" id="GO:0003993">
    <property type="term" value="F:acid phosphatase activity"/>
    <property type="evidence" value="ECO:0007669"/>
    <property type="project" value="UniProtKB-EC"/>
</dbReference>
<sequence>MILQWGLLFFLVTCLVDGLGGNESLLSVFILARHGERYPCHILRHPGYPKEFMKMRCQLTETGARQHFELGRFIGRRYSSLLTWKGFKRNDVHIRSTGTERTILSATYFGLGLDSSKEVKLPVLPAVFSSPKRHDYLLKMSYPCSAFDKLYEKALTSNLTRDFINRMRGLFDDLNNFTEFNFESDSLHKYLPKLWDLCESIHAWDKLERDTKGESLPFTSDLASACHRALSFRQQLLFSSPAQTFFRGGPLWRHVLLTLKSRISPGEKNILPLEIADIDALDIPIVSDSRLFAYFAHDSTLTAFLSHLGAFNNILPPYASAVIVELHRLVHGELALRFFYHNESKLSPSQLIPLTTELCGGKGAYWCPLEVLEDRLHGKAATDMENACTADETSSSSISLAASALAASILFAFVLPIGFIIRVLLCLISILLTYRFLFPIV</sequence>
<keyword evidence="8" id="KW-0472">Membrane</keyword>
<keyword evidence="11" id="KW-1185">Reference proteome</keyword>
<accession>A0A0R3X3J8</accession>
<dbReference type="STRING" id="6205.A0A0R3X3J8"/>
<dbReference type="EC" id="3.1.3.2" evidence="3"/>
<evidence type="ECO:0000256" key="6">
    <source>
        <dbReference type="ARBA" id="ARBA00023157"/>
    </source>
</evidence>
<keyword evidence="4 9" id="KW-0732">Signal</keyword>
<evidence type="ECO:0000256" key="2">
    <source>
        <dbReference type="ARBA" id="ARBA00005375"/>
    </source>
</evidence>
<keyword evidence="8" id="KW-1133">Transmembrane helix</keyword>